<gene>
    <name evidence="2" type="ORF">SAMN04488503_0913</name>
</gene>
<protein>
    <submittedName>
        <fullName evidence="2">Phenylacetate-coenzyme A ligase PaaK, adenylate-forming domain family</fullName>
    </submittedName>
</protein>
<keyword evidence="3" id="KW-1185">Reference proteome</keyword>
<dbReference type="Pfam" id="PF00501">
    <property type="entry name" value="AMP-binding"/>
    <property type="match status" value="1"/>
</dbReference>
<dbReference type="SUPFAM" id="SSF56801">
    <property type="entry name" value="Acetyl-CoA synthetase-like"/>
    <property type="match status" value="1"/>
</dbReference>
<feature type="domain" description="AMP-dependent synthetase/ligase" evidence="1">
    <location>
        <begin position="93"/>
        <end position="286"/>
    </location>
</feature>
<evidence type="ECO:0000259" key="1">
    <source>
        <dbReference type="Pfam" id="PF00501"/>
    </source>
</evidence>
<dbReference type="InterPro" id="IPR053158">
    <property type="entry name" value="CapK_Type1_Caps_Biosynth"/>
</dbReference>
<reference evidence="2 3" key="1">
    <citation type="submission" date="2017-06" db="EMBL/GenBank/DDBJ databases">
        <authorList>
            <person name="Kim H.J."/>
            <person name="Triplett B.A."/>
        </authorList>
    </citation>
    <scope>NUCLEOTIDE SEQUENCE [LARGE SCALE GENOMIC DNA]</scope>
    <source>
        <strain evidence="2 3">DSM 13116</strain>
    </source>
</reference>
<evidence type="ECO:0000313" key="2">
    <source>
        <dbReference type="EMBL" id="SNR69422.1"/>
    </source>
</evidence>
<keyword evidence="2" id="KW-0436">Ligase</keyword>
<dbReference type="AlphaFoldDB" id="A0A238YEN0"/>
<dbReference type="NCBIfam" id="NF045666">
    <property type="entry name" value="DVU1553_fam_AMP"/>
    <property type="match status" value="1"/>
</dbReference>
<accession>A0A238YEN0</accession>
<dbReference type="EMBL" id="FZOC01000001">
    <property type="protein sequence ID" value="SNR69422.1"/>
    <property type="molecule type" value="Genomic_DNA"/>
</dbReference>
<organism evidence="2 3">
    <name type="scientific">Humidesulfovibrio mexicanus</name>
    <dbReference type="NCBI Taxonomy" id="147047"/>
    <lineage>
        <taxon>Bacteria</taxon>
        <taxon>Pseudomonadati</taxon>
        <taxon>Thermodesulfobacteriota</taxon>
        <taxon>Desulfovibrionia</taxon>
        <taxon>Desulfovibrionales</taxon>
        <taxon>Desulfovibrionaceae</taxon>
        <taxon>Humidesulfovibrio</taxon>
    </lineage>
</organism>
<dbReference type="RefSeq" id="WP_089272130.1">
    <property type="nucleotide sequence ID" value="NZ_FZOC01000001.1"/>
</dbReference>
<dbReference type="GO" id="GO:0016874">
    <property type="term" value="F:ligase activity"/>
    <property type="evidence" value="ECO:0007669"/>
    <property type="project" value="UniProtKB-KW"/>
</dbReference>
<dbReference type="PANTHER" id="PTHR36932:SF1">
    <property type="entry name" value="CAPSULAR POLYSACCHARIDE BIOSYNTHESIS PROTEIN"/>
    <property type="match status" value="1"/>
</dbReference>
<dbReference type="Proteomes" id="UP000198324">
    <property type="component" value="Unassembled WGS sequence"/>
</dbReference>
<proteinExistence type="predicted"/>
<dbReference type="PANTHER" id="PTHR36932">
    <property type="entry name" value="CAPSULAR POLYSACCHARIDE BIOSYNTHESIS PROTEIN"/>
    <property type="match status" value="1"/>
</dbReference>
<dbReference type="InterPro" id="IPR042099">
    <property type="entry name" value="ANL_N_sf"/>
</dbReference>
<dbReference type="InterPro" id="IPR000873">
    <property type="entry name" value="AMP-dep_synth/lig_dom"/>
</dbReference>
<sequence length="343" mass="36061">MRRSPLDAWLAGRMGLERLAPEAVQAWRMAELRRTLAWARQASPFHAARLAGVDLDALRGPSDLAVLPRMEAADLAQPGLLTVSQDEVERVVSLPTSGSSGPPKRLSFSRADLARTIDFFAVGMGTLAGPGDAVLVLLPGRREWGVADLLVRALPGIGARAVLPPEPWAPAELPEFMAAHGVTCLVAAPTQLRALLALPSQAFGIVRAVLSSAEPLPGDLRAELQAAWGCEVFDHWGMTETGYGGGVECAAHSGYHLREADVLVEIAAPGSGALLPLGAVGEILVTTLGERAMPLVRYRTGDAACWLSGPCPCGSPLGRLGRVPGRIGPGGTIVQIRKGERRA</sequence>
<name>A0A238YEN0_9BACT</name>
<dbReference type="OrthoDB" id="5484550at2"/>
<dbReference type="Gene3D" id="3.40.50.12780">
    <property type="entry name" value="N-terminal domain of ligase-like"/>
    <property type="match status" value="1"/>
</dbReference>
<evidence type="ECO:0000313" key="3">
    <source>
        <dbReference type="Proteomes" id="UP000198324"/>
    </source>
</evidence>